<sequence>MQTSTVLADLLRKQVLPEVARPVADAADCAATGMRRVGDKLNRGVAPRSAQADAEGARHVRHASTDDPSSADAGLDDANAVIERRSTELGLRSAGERALESSLLIDAPLHRMALIRDQPHPELLFGDGEWAGYLDARAFARRHGSRELSMPFLTELHQRLARFCPNESGGLFADRERWGTQSRRLTDEEIAQVEANPYLDYLEPGTGGFLLDGGLKYRVSTPETARTELESLCAWYNDVRARPDFDPYALAAELQQRAVSIHPWQDYNGRFSRLLMNWSLECDGLSPATLHDFDKDVFSTTPDWTDAVRTGSADYAERAHRLSSRGGEMDPVELFDLAGDYERYRALGRSTAPFDCGDYQDIEGCRRQLDQLRATPRDS</sequence>
<dbReference type="EMBL" id="JBIRYL010000018">
    <property type="protein sequence ID" value="MFI2233932.1"/>
    <property type="molecule type" value="Genomic_DNA"/>
</dbReference>
<keyword evidence="4" id="KW-1185">Reference proteome</keyword>
<gene>
    <name evidence="3" type="ORF">ACH49Z_29190</name>
</gene>
<dbReference type="SUPFAM" id="SSF140931">
    <property type="entry name" value="Fic-like"/>
    <property type="match status" value="1"/>
</dbReference>
<dbReference type="InterPro" id="IPR003812">
    <property type="entry name" value="Fido"/>
</dbReference>
<evidence type="ECO:0000313" key="4">
    <source>
        <dbReference type="Proteomes" id="UP001611494"/>
    </source>
</evidence>
<evidence type="ECO:0000259" key="2">
    <source>
        <dbReference type="PROSITE" id="PS51459"/>
    </source>
</evidence>
<protein>
    <submittedName>
        <fullName evidence="3">Fic family protein</fullName>
    </submittedName>
</protein>
<organism evidence="3 4">
    <name type="scientific">Nocardia testacea</name>
    <dbReference type="NCBI Taxonomy" id="248551"/>
    <lineage>
        <taxon>Bacteria</taxon>
        <taxon>Bacillati</taxon>
        <taxon>Actinomycetota</taxon>
        <taxon>Actinomycetes</taxon>
        <taxon>Mycobacteriales</taxon>
        <taxon>Nocardiaceae</taxon>
        <taxon>Nocardia</taxon>
    </lineage>
</organism>
<feature type="region of interest" description="Disordered" evidence="1">
    <location>
        <begin position="40"/>
        <end position="76"/>
    </location>
</feature>
<dbReference type="PANTHER" id="PTHR13504">
    <property type="entry name" value="FIDO DOMAIN-CONTAINING PROTEIN DDB_G0283145"/>
    <property type="match status" value="1"/>
</dbReference>
<proteinExistence type="predicted"/>
<dbReference type="RefSeq" id="WP_397066431.1">
    <property type="nucleotide sequence ID" value="NZ_JBIRYL010000018.1"/>
</dbReference>
<comment type="caution">
    <text evidence="3">The sequence shown here is derived from an EMBL/GenBank/DDBJ whole genome shotgun (WGS) entry which is preliminary data.</text>
</comment>
<dbReference type="PROSITE" id="PS51459">
    <property type="entry name" value="FIDO"/>
    <property type="match status" value="1"/>
</dbReference>
<dbReference type="Pfam" id="PF02661">
    <property type="entry name" value="Fic"/>
    <property type="match status" value="1"/>
</dbReference>
<reference evidence="3 4" key="1">
    <citation type="submission" date="2024-10" db="EMBL/GenBank/DDBJ databases">
        <title>The Natural Products Discovery Center: Release of the First 8490 Sequenced Strains for Exploring Actinobacteria Biosynthetic Diversity.</title>
        <authorList>
            <person name="Kalkreuter E."/>
            <person name="Kautsar S.A."/>
            <person name="Yang D."/>
            <person name="Bader C.D."/>
            <person name="Teijaro C.N."/>
            <person name="Fluegel L."/>
            <person name="Davis C.M."/>
            <person name="Simpson J.R."/>
            <person name="Lauterbach L."/>
            <person name="Steele A.D."/>
            <person name="Gui C."/>
            <person name="Meng S."/>
            <person name="Li G."/>
            <person name="Viehrig K."/>
            <person name="Ye F."/>
            <person name="Su P."/>
            <person name="Kiefer A.F."/>
            <person name="Nichols A."/>
            <person name="Cepeda A.J."/>
            <person name="Yan W."/>
            <person name="Fan B."/>
            <person name="Jiang Y."/>
            <person name="Adhikari A."/>
            <person name="Zheng C.-J."/>
            <person name="Schuster L."/>
            <person name="Cowan T.M."/>
            <person name="Smanski M.J."/>
            <person name="Chevrette M.G."/>
            <person name="De Carvalho L.P.S."/>
            <person name="Shen B."/>
        </authorList>
    </citation>
    <scope>NUCLEOTIDE SEQUENCE [LARGE SCALE GENOMIC DNA]</scope>
    <source>
        <strain evidence="3 4">NPDC019377</strain>
    </source>
</reference>
<dbReference type="Gene3D" id="1.10.3290.10">
    <property type="entry name" value="Fido-like domain"/>
    <property type="match status" value="1"/>
</dbReference>
<accession>A0ABW7W564</accession>
<feature type="domain" description="Fido" evidence="2">
    <location>
        <begin position="185"/>
        <end position="324"/>
    </location>
</feature>
<evidence type="ECO:0000313" key="3">
    <source>
        <dbReference type="EMBL" id="MFI2233932.1"/>
    </source>
</evidence>
<evidence type="ECO:0000256" key="1">
    <source>
        <dbReference type="SAM" id="MobiDB-lite"/>
    </source>
</evidence>
<dbReference type="PANTHER" id="PTHR13504:SF38">
    <property type="entry name" value="FIDO DOMAIN-CONTAINING PROTEIN"/>
    <property type="match status" value="1"/>
</dbReference>
<dbReference type="InterPro" id="IPR040198">
    <property type="entry name" value="Fido_containing"/>
</dbReference>
<name>A0ABW7W564_9NOCA</name>
<dbReference type="InterPro" id="IPR036597">
    <property type="entry name" value="Fido-like_dom_sf"/>
</dbReference>
<dbReference type="Proteomes" id="UP001611494">
    <property type="component" value="Unassembled WGS sequence"/>
</dbReference>